<evidence type="ECO:0000256" key="1">
    <source>
        <dbReference type="ARBA" id="ARBA00023235"/>
    </source>
</evidence>
<protein>
    <submittedName>
        <fullName evidence="2">Triosephosphate isomerase</fullName>
    </submittedName>
</protein>
<name>A0A1G4PPV7_9BACL</name>
<accession>A0A1G4PPV7</accession>
<dbReference type="Pfam" id="PF00121">
    <property type="entry name" value="TIM"/>
    <property type="match status" value="1"/>
</dbReference>
<organism evidence="2 3">
    <name type="scientific">Paenibacillus tianmuensis</name>
    <dbReference type="NCBI Taxonomy" id="624147"/>
    <lineage>
        <taxon>Bacteria</taxon>
        <taxon>Bacillati</taxon>
        <taxon>Bacillota</taxon>
        <taxon>Bacilli</taxon>
        <taxon>Bacillales</taxon>
        <taxon>Paenibacillaceae</taxon>
        <taxon>Paenibacillus</taxon>
    </lineage>
</organism>
<reference evidence="3" key="1">
    <citation type="submission" date="2016-10" db="EMBL/GenBank/DDBJ databases">
        <authorList>
            <person name="Varghese N."/>
            <person name="Submissions S."/>
        </authorList>
    </citation>
    <scope>NUCLEOTIDE SEQUENCE [LARGE SCALE GENOMIC DNA]</scope>
    <source>
        <strain evidence="3">CGMCC 1.8946</strain>
    </source>
</reference>
<dbReference type="OrthoDB" id="2571246at2"/>
<proteinExistence type="predicted"/>
<gene>
    <name evidence="2" type="ORF">SAMN04487970_1003181</name>
</gene>
<dbReference type="InterPro" id="IPR000652">
    <property type="entry name" value="Triosephosphate_isomerase"/>
</dbReference>
<sequence length="239" mass="25896">MKNEFKISKPFFEIGPKTYLYGKEAVELAVEADRLCEKYGVDIIFTAQYTDIEPISRATRYIKVFAQHMDPIYPGRGVGAVLPEAVKAAGAVGVLLNHTEKPLTIEVLTQSIKRAHEVGLATLVCAGSSEEGAAIACLNPDIILAESPALIGKGARGPQDMEEIAKINHAIHQVNPNMLILHGAGITDEKDVYEIIKAGADATGSTSGIIKAEKPLEMMEKMIASVAEAWKIRKKEKEN</sequence>
<dbReference type="InterPro" id="IPR013785">
    <property type="entry name" value="Aldolase_TIM"/>
</dbReference>
<dbReference type="NCBIfam" id="NF003302">
    <property type="entry name" value="PRK04302.1"/>
    <property type="match status" value="1"/>
</dbReference>
<dbReference type="GO" id="GO:0004807">
    <property type="term" value="F:triose-phosphate isomerase activity"/>
    <property type="evidence" value="ECO:0007669"/>
    <property type="project" value="InterPro"/>
</dbReference>
<keyword evidence="1 2" id="KW-0413">Isomerase</keyword>
<dbReference type="InterPro" id="IPR035990">
    <property type="entry name" value="TIM_sf"/>
</dbReference>
<dbReference type="Proteomes" id="UP000198601">
    <property type="component" value="Unassembled WGS sequence"/>
</dbReference>
<evidence type="ECO:0000313" key="2">
    <source>
        <dbReference type="EMBL" id="SCW34326.1"/>
    </source>
</evidence>
<dbReference type="Gene3D" id="3.20.20.70">
    <property type="entry name" value="Aldolase class I"/>
    <property type="match status" value="1"/>
</dbReference>
<dbReference type="PROSITE" id="PS51440">
    <property type="entry name" value="TIM_2"/>
    <property type="match status" value="1"/>
</dbReference>
<evidence type="ECO:0000313" key="3">
    <source>
        <dbReference type="Proteomes" id="UP000198601"/>
    </source>
</evidence>
<dbReference type="EMBL" id="FMTT01000003">
    <property type="protein sequence ID" value="SCW34326.1"/>
    <property type="molecule type" value="Genomic_DNA"/>
</dbReference>
<dbReference type="SUPFAM" id="SSF51351">
    <property type="entry name" value="Triosephosphate isomerase (TIM)"/>
    <property type="match status" value="1"/>
</dbReference>
<dbReference type="RefSeq" id="WP_090666954.1">
    <property type="nucleotide sequence ID" value="NZ_FMTT01000003.1"/>
</dbReference>
<dbReference type="STRING" id="624147.SAMN04487970_1003181"/>
<keyword evidence="3" id="KW-1185">Reference proteome</keyword>
<dbReference type="AlphaFoldDB" id="A0A1G4PPV7"/>